<protein>
    <submittedName>
        <fullName evidence="1">Uncharacterized protein</fullName>
    </submittedName>
</protein>
<dbReference type="EMBL" id="EU955381">
    <property type="protein sequence ID" value="ACG27499.1"/>
    <property type="molecule type" value="mRNA"/>
</dbReference>
<organism evidence="1">
    <name type="scientific">Zea mays</name>
    <name type="common">Maize</name>
    <dbReference type="NCBI Taxonomy" id="4577"/>
    <lineage>
        <taxon>Eukaryota</taxon>
        <taxon>Viridiplantae</taxon>
        <taxon>Streptophyta</taxon>
        <taxon>Embryophyta</taxon>
        <taxon>Tracheophyta</taxon>
        <taxon>Spermatophyta</taxon>
        <taxon>Magnoliopsida</taxon>
        <taxon>Liliopsida</taxon>
        <taxon>Poales</taxon>
        <taxon>Poaceae</taxon>
        <taxon>PACMAD clade</taxon>
        <taxon>Panicoideae</taxon>
        <taxon>Andropogonodae</taxon>
        <taxon>Andropogoneae</taxon>
        <taxon>Tripsacinae</taxon>
        <taxon>Zea</taxon>
    </lineage>
</organism>
<dbReference type="AlphaFoldDB" id="B6SRL6"/>
<sequence length="36" mass="4088">MISALFVEGDLGSFIVSYHFLVLSSDHIFEDSQNIR</sequence>
<name>B6SRL6_MAIZE</name>
<proteinExistence type="evidence at transcript level"/>
<reference evidence="1" key="1">
    <citation type="journal article" date="2009" name="Plant Mol. Biol.">
        <title>Insights into corn genes derived from large-scale cDNA sequencing.</title>
        <authorList>
            <person name="Alexandrov N.N."/>
            <person name="Brover V.V."/>
            <person name="Freidin S."/>
            <person name="Troukhan M.E."/>
            <person name="Tatarinova T.V."/>
            <person name="Zhang H."/>
            <person name="Swaller T.J."/>
            <person name="Lu Y.P."/>
            <person name="Bouck J."/>
            <person name="Flavell R.B."/>
            <person name="Feldmann K.A."/>
        </authorList>
    </citation>
    <scope>NUCLEOTIDE SEQUENCE</scope>
</reference>
<accession>B6SRL6</accession>
<evidence type="ECO:0000313" key="1">
    <source>
        <dbReference type="EMBL" id="ACG27499.1"/>
    </source>
</evidence>